<dbReference type="Proteomes" id="UP000584642">
    <property type="component" value="Unassembled WGS sequence"/>
</dbReference>
<dbReference type="Gene3D" id="3.40.250.10">
    <property type="entry name" value="Rhodanese-like domain"/>
    <property type="match status" value="1"/>
</dbReference>
<dbReference type="InterPro" id="IPR001763">
    <property type="entry name" value="Rhodanese-like_dom"/>
</dbReference>
<keyword evidence="3" id="KW-1185">Reference proteome</keyword>
<sequence>MPSSVKDMLSAANASVPRITPAEAADLMERGEALVVDVRDAPELDAVGKVAGAKHVPRGMLEFRADPDSPYHDPAFDRDHTVILYCASGGRSALAGRTLQEMGYRDVRNLGGFKDWAENGGAVDRS</sequence>
<dbReference type="PROSITE" id="PS50206">
    <property type="entry name" value="RHODANESE_3"/>
    <property type="match status" value="1"/>
</dbReference>
<feature type="domain" description="Rhodanese" evidence="1">
    <location>
        <begin position="29"/>
        <end position="125"/>
    </location>
</feature>
<proteinExistence type="predicted"/>
<gene>
    <name evidence="2" type="ORF">HND93_15630</name>
</gene>
<dbReference type="PANTHER" id="PTHR44086:SF13">
    <property type="entry name" value="THIOSULFATE SULFURTRANSFERASE PSPE"/>
    <property type="match status" value="1"/>
</dbReference>
<name>A0ABX2TAT7_9PROT</name>
<dbReference type="InterPro" id="IPR036873">
    <property type="entry name" value="Rhodanese-like_dom_sf"/>
</dbReference>
<dbReference type="Pfam" id="PF00581">
    <property type="entry name" value="Rhodanese"/>
    <property type="match status" value="1"/>
</dbReference>
<reference evidence="2 3" key="1">
    <citation type="submission" date="2020-05" db="EMBL/GenBank/DDBJ databases">
        <title>Azospirillum oleiclasticum sp. nov, a nitrogen-fixing and heavy crude oil-emulsifying bacterium isolated from the crude oil of Yumen Oilfield.</title>
        <authorList>
            <person name="Wu D."/>
            <person name="Cai M."/>
            <person name="Zhang X."/>
        </authorList>
    </citation>
    <scope>NUCLEOTIDE SEQUENCE [LARGE SCALE GENOMIC DNA]</scope>
    <source>
        <strain evidence="2 3">ROY-1-1-2</strain>
    </source>
</reference>
<evidence type="ECO:0000313" key="3">
    <source>
        <dbReference type="Proteomes" id="UP000584642"/>
    </source>
</evidence>
<organism evidence="2 3">
    <name type="scientific">Azospirillum oleiclasticum</name>
    <dbReference type="NCBI Taxonomy" id="2735135"/>
    <lineage>
        <taxon>Bacteria</taxon>
        <taxon>Pseudomonadati</taxon>
        <taxon>Pseudomonadota</taxon>
        <taxon>Alphaproteobacteria</taxon>
        <taxon>Rhodospirillales</taxon>
        <taxon>Azospirillaceae</taxon>
        <taxon>Azospirillum</taxon>
    </lineage>
</organism>
<evidence type="ECO:0000313" key="2">
    <source>
        <dbReference type="EMBL" id="NYZ21147.1"/>
    </source>
</evidence>
<accession>A0ABX2TAT7</accession>
<dbReference type="CDD" id="cd01447">
    <property type="entry name" value="Polysulfide_ST"/>
    <property type="match status" value="1"/>
</dbReference>
<protein>
    <submittedName>
        <fullName evidence="2">Rhodanese-like domain-containing protein</fullName>
    </submittedName>
</protein>
<dbReference type="EMBL" id="JABFDB010000011">
    <property type="protein sequence ID" value="NYZ21147.1"/>
    <property type="molecule type" value="Genomic_DNA"/>
</dbReference>
<comment type="caution">
    <text evidence="2">The sequence shown here is derived from an EMBL/GenBank/DDBJ whole genome shotgun (WGS) entry which is preliminary data.</text>
</comment>
<evidence type="ECO:0000259" key="1">
    <source>
        <dbReference type="PROSITE" id="PS50206"/>
    </source>
</evidence>
<dbReference type="PANTHER" id="PTHR44086">
    <property type="entry name" value="THIOSULFATE SULFURTRANSFERASE RDL2, MITOCHONDRIAL-RELATED"/>
    <property type="match status" value="1"/>
</dbReference>
<dbReference type="RefSeq" id="WP_180282932.1">
    <property type="nucleotide sequence ID" value="NZ_JABFDB010000011.1"/>
</dbReference>
<dbReference type="SMART" id="SM00450">
    <property type="entry name" value="RHOD"/>
    <property type="match status" value="1"/>
</dbReference>
<dbReference type="SUPFAM" id="SSF52821">
    <property type="entry name" value="Rhodanese/Cell cycle control phosphatase"/>
    <property type="match status" value="1"/>
</dbReference>